<protein>
    <submittedName>
        <fullName evidence="2">Uncharacterized protein</fullName>
    </submittedName>
</protein>
<accession>A0A914GY03</accession>
<proteinExistence type="predicted"/>
<organism evidence="1 2">
    <name type="scientific">Globodera rostochiensis</name>
    <name type="common">Golden nematode worm</name>
    <name type="synonym">Heterodera rostochiensis</name>
    <dbReference type="NCBI Taxonomy" id="31243"/>
    <lineage>
        <taxon>Eukaryota</taxon>
        <taxon>Metazoa</taxon>
        <taxon>Ecdysozoa</taxon>
        <taxon>Nematoda</taxon>
        <taxon>Chromadorea</taxon>
        <taxon>Rhabditida</taxon>
        <taxon>Tylenchina</taxon>
        <taxon>Tylenchomorpha</taxon>
        <taxon>Tylenchoidea</taxon>
        <taxon>Heteroderidae</taxon>
        <taxon>Heteroderinae</taxon>
        <taxon>Globodera</taxon>
    </lineage>
</organism>
<evidence type="ECO:0000313" key="2">
    <source>
        <dbReference type="WBParaSite" id="Gr19_v10_g1224.t1"/>
    </source>
</evidence>
<keyword evidence="1" id="KW-1185">Reference proteome</keyword>
<evidence type="ECO:0000313" key="1">
    <source>
        <dbReference type="Proteomes" id="UP000887572"/>
    </source>
</evidence>
<dbReference type="WBParaSite" id="Gr19_v10_g1224.t1">
    <property type="protein sequence ID" value="Gr19_v10_g1224.t1"/>
    <property type="gene ID" value="Gr19_v10_g1224"/>
</dbReference>
<dbReference type="AlphaFoldDB" id="A0A914GY03"/>
<reference evidence="2" key="1">
    <citation type="submission" date="2022-11" db="UniProtKB">
        <authorList>
            <consortium name="WormBaseParasite"/>
        </authorList>
    </citation>
    <scope>IDENTIFICATION</scope>
</reference>
<dbReference type="Proteomes" id="UP000887572">
    <property type="component" value="Unplaced"/>
</dbReference>
<name>A0A914GY03_GLORO</name>
<sequence>MFYSALGYFSHYSALRPFGTGTVNFAFRLILSAACPILAYSDILSVGSFEAVPFVVFPNKFSSIKTLQKFEF</sequence>